<evidence type="ECO:0000313" key="1">
    <source>
        <dbReference type="EMBL" id="QCX25171.1"/>
    </source>
</evidence>
<dbReference type="PANTHER" id="PTHR10000:SF53">
    <property type="entry name" value="5-AMINO-6-(5-PHOSPHO-D-RIBITYLAMINO)URACIL PHOSPHATASE YBJI-RELATED"/>
    <property type="match status" value="1"/>
</dbReference>
<keyword evidence="1" id="KW-0378">Hydrolase</keyword>
<reference evidence="1 2" key="1">
    <citation type="submission" date="2019-05" db="EMBL/GenBank/DDBJ databases">
        <title>Genome Sequence of Lactobacillus futsaii Y97, a Potential Probiotic Strain Isolated from the Futsai of Taiwan.</title>
        <authorList>
            <person name="Du X."/>
        </authorList>
    </citation>
    <scope>NUCLEOTIDE SEQUENCE [LARGE SCALE GENOMIC DNA]</scope>
    <source>
        <strain evidence="1 2">Y97</strain>
    </source>
</reference>
<organism evidence="1 2">
    <name type="scientific">Companilactobacillus futsaii</name>
    <dbReference type="NCBI Taxonomy" id="938155"/>
    <lineage>
        <taxon>Bacteria</taxon>
        <taxon>Bacillati</taxon>
        <taxon>Bacillota</taxon>
        <taxon>Bacilli</taxon>
        <taxon>Lactobacillales</taxon>
        <taxon>Lactobacillaceae</taxon>
        <taxon>Companilactobacillus</taxon>
    </lineage>
</organism>
<name>A0A5B7T4U2_9LACO</name>
<dbReference type="InterPro" id="IPR006379">
    <property type="entry name" value="HAD-SF_hydro_IIB"/>
</dbReference>
<dbReference type="EMBL" id="CP040736">
    <property type="protein sequence ID" value="QCX25171.1"/>
    <property type="molecule type" value="Genomic_DNA"/>
</dbReference>
<proteinExistence type="predicted"/>
<dbReference type="GO" id="GO:0000287">
    <property type="term" value="F:magnesium ion binding"/>
    <property type="evidence" value="ECO:0007669"/>
    <property type="project" value="TreeGrafter"/>
</dbReference>
<dbReference type="PROSITE" id="PS01229">
    <property type="entry name" value="COF_2"/>
    <property type="match status" value="1"/>
</dbReference>
<protein>
    <submittedName>
        <fullName evidence="1">Cof-type HAD-IIB family hydrolase</fullName>
    </submittedName>
</protein>
<dbReference type="PANTHER" id="PTHR10000">
    <property type="entry name" value="PHOSPHOSERINE PHOSPHATASE"/>
    <property type="match status" value="1"/>
</dbReference>
<dbReference type="SFLD" id="SFLDG01140">
    <property type="entry name" value="C2.B:_Phosphomannomutase_and_P"/>
    <property type="match status" value="1"/>
</dbReference>
<dbReference type="Gene3D" id="3.30.1240.10">
    <property type="match status" value="1"/>
</dbReference>
<dbReference type="SFLD" id="SFLDS00003">
    <property type="entry name" value="Haloacid_Dehalogenase"/>
    <property type="match status" value="1"/>
</dbReference>
<dbReference type="InterPro" id="IPR023214">
    <property type="entry name" value="HAD_sf"/>
</dbReference>
<dbReference type="KEGG" id="lft:FG051_08620"/>
<dbReference type="InterPro" id="IPR000150">
    <property type="entry name" value="Cof"/>
</dbReference>
<dbReference type="SUPFAM" id="SSF56784">
    <property type="entry name" value="HAD-like"/>
    <property type="match status" value="1"/>
</dbReference>
<dbReference type="Pfam" id="PF08282">
    <property type="entry name" value="Hydrolase_3"/>
    <property type="match status" value="1"/>
</dbReference>
<dbReference type="Gene3D" id="3.40.50.1000">
    <property type="entry name" value="HAD superfamily/HAD-like"/>
    <property type="match status" value="1"/>
</dbReference>
<dbReference type="GO" id="GO:0005829">
    <property type="term" value="C:cytosol"/>
    <property type="evidence" value="ECO:0007669"/>
    <property type="project" value="TreeGrafter"/>
</dbReference>
<dbReference type="Proteomes" id="UP000310673">
    <property type="component" value="Chromosome"/>
</dbReference>
<dbReference type="AlphaFoldDB" id="A0A5B7T4U2"/>
<sequence length="299" mass="33803">MVLTTTLILTTDYISRLFFYFGRVSFLLTKQIGGNNLAEIKIVATDIDGTLFDDNKNYDVKRLNDYIDKLHQKNILFTVASGNNYDHLKRIFEKTPTIDLFIAENGAQIVEAGKTIFEHPMPKSLVHEMIKSLNRELDLKSLSISGKSATYAESKKDLPLYHMKNLKIVPDLFQVDDTFFKFNIQLQHADLTQAIKFLNEHYGNDVYAAVSGFGSIDIMRSNIDKGIALERLSRLKGIPLTEIMAFGDNLNDLEMIQEVGLGVAMKNAKPEILQASDLVTETDNNHDGVLNTLQTYFKL</sequence>
<dbReference type="STRING" id="1423818.FC88_GL000712"/>
<accession>A0A5B7T4U2</accession>
<dbReference type="InterPro" id="IPR036412">
    <property type="entry name" value="HAD-like_sf"/>
</dbReference>
<evidence type="ECO:0000313" key="2">
    <source>
        <dbReference type="Proteomes" id="UP000310673"/>
    </source>
</evidence>
<dbReference type="NCBIfam" id="TIGR01484">
    <property type="entry name" value="HAD-SF-IIB"/>
    <property type="match status" value="1"/>
</dbReference>
<dbReference type="NCBIfam" id="TIGR00099">
    <property type="entry name" value="Cof-subfamily"/>
    <property type="match status" value="1"/>
</dbReference>
<dbReference type="GO" id="GO:0016791">
    <property type="term" value="F:phosphatase activity"/>
    <property type="evidence" value="ECO:0007669"/>
    <property type="project" value="TreeGrafter"/>
</dbReference>
<gene>
    <name evidence="1" type="ORF">FG051_08620</name>
</gene>